<dbReference type="PANTHER" id="PTHR21581">
    <property type="entry name" value="D-ALANYL-D-ALANINE CARBOXYPEPTIDASE"/>
    <property type="match status" value="1"/>
</dbReference>
<evidence type="ECO:0000256" key="5">
    <source>
        <dbReference type="ARBA" id="ARBA00022984"/>
    </source>
</evidence>
<feature type="signal peptide" evidence="10">
    <location>
        <begin position="1"/>
        <end position="23"/>
    </location>
</feature>
<keyword evidence="5" id="KW-0573">Peptidoglycan synthesis</keyword>
<dbReference type="Proteomes" id="UP000219465">
    <property type="component" value="Unassembled WGS sequence"/>
</dbReference>
<dbReference type="InterPro" id="IPR001967">
    <property type="entry name" value="Peptidase_S11_N"/>
</dbReference>
<feature type="active site" description="Acyl-ester intermediate" evidence="7">
    <location>
        <position position="75"/>
    </location>
</feature>
<evidence type="ECO:0000256" key="4">
    <source>
        <dbReference type="ARBA" id="ARBA00022960"/>
    </source>
</evidence>
<dbReference type="PANTHER" id="PTHR21581:SF6">
    <property type="entry name" value="TRAFFICKING PROTEIN PARTICLE COMPLEX SUBUNIT 12"/>
    <property type="match status" value="1"/>
</dbReference>
<protein>
    <submittedName>
        <fullName evidence="12">D-alanyl-D-alanine carboxypeptidase</fullName>
    </submittedName>
</protein>
<feature type="binding site" evidence="8">
    <location>
        <position position="238"/>
    </location>
    <ligand>
        <name>substrate</name>
    </ligand>
</feature>
<name>A0A286IHB0_9HYPH</name>
<dbReference type="Gene3D" id="3.40.710.10">
    <property type="entry name" value="DD-peptidase/beta-lactamase superfamily"/>
    <property type="match status" value="1"/>
</dbReference>
<dbReference type="SUPFAM" id="SSF56601">
    <property type="entry name" value="beta-lactamase/transpeptidase-like"/>
    <property type="match status" value="1"/>
</dbReference>
<dbReference type="RefSeq" id="WP_244577958.1">
    <property type="nucleotide sequence ID" value="NZ_OCPC01000006.1"/>
</dbReference>
<evidence type="ECO:0000256" key="6">
    <source>
        <dbReference type="ARBA" id="ARBA00023316"/>
    </source>
</evidence>
<dbReference type="InterPro" id="IPR018044">
    <property type="entry name" value="Peptidase_S11"/>
</dbReference>
<dbReference type="GO" id="GO:0071555">
    <property type="term" value="P:cell wall organization"/>
    <property type="evidence" value="ECO:0007669"/>
    <property type="project" value="UniProtKB-KW"/>
</dbReference>
<evidence type="ECO:0000259" key="11">
    <source>
        <dbReference type="Pfam" id="PF00768"/>
    </source>
</evidence>
<comment type="similarity">
    <text evidence="1 9">Belongs to the peptidase S11 family.</text>
</comment>
<evidence type="ECO:0000256" key="8">
    <source>
        <dbReference type="PIRSR" id="PIRSR618044-2"/>
    </source>
</evidence>
<dbReference type="PRINTS" id="PR00725">
    <property type="entry name" value="DADACBPTASE1"/>
</dbReference>
<evidence type="ECO:0000256" key="2">
    <source>
        <dbReference type="ARBA" id="ARBA00022729"/>
    </source>
</evidence>
<evidence type="ECO:0000256" key="10">
    <source>
        <dbReference type="SAM" id="SignalP"/>
    </source>
</evidence>
<evidence type="ECO:0000256" key="3">
    <source>
        <dbReference type="ARBA" id="ARBA00022801"/>
    </source>
</evidence>
<keyword evidence="13" id="KW-1185">Reference proteome</keyword>
<dbReference type="GO" id="GO:0009252">
    <property type="term" value="P:peptidoglycan biosynthetic process"/>
    <property type="evidence" value="ECO:0007669"/>
    <property type="project" value="UniProtKB-KW"/>
</dbReference>
<feature type="chain" id="PRO_5013307338" evidence="10">
    <location>
        <begin position="24"/>
        <end position="289"/>
    </location>
</feature>
<gene>
    <name evidence="12" type="ORF">SAMN05877838_3670</name>
</gene>
<evidence type="ECO:0000313" key="12">
    <source>
        <dbReference type="EMBL" id="SOE18734.1"/>
    </source>
</evidence>
<reference evidence="13" key="1">
    <citation type="submission" date="2017-08" db="EMBL/GenBank/DDBJ databases">
        <authorList>
            <person name="Varghese N."/>
            <person name="Submissions S."/>
        </authorList>
    </citation>
    <scope>NUCLEOTIDE SEQUENCE [LARGE SCALE GENOMIC DNA]</scope>
    <source>
        <strain evidence="13">KCTC 23107</strain>
    </source>
</reference>
<keyword evidence="12" id="KW-0645">Protease</keyword>
<evidence type="ECO:0000313" key="13">
    <source>
        <dbReference type="Proteomes" id="UP000219465"/>
    </source>
</evidence>
<dbReference type="Pfam" id="PF00768">
    <property type="entry name" value="Peptidase_S11"/>
    <property type="match status" value="1"/>
</dbReference>
<keyword evidence="4" id="KW-0133">Cell shape</keyword>
<dbReference type="EMBL" id="OCPC01000006">
    <property type="protein sequence ID" value="SOE18734.1"/>
    <property type="molecule type" value="Genomic_DNA"/>
</dbReference>
<dbReference type="AlphaFoldDB" id="A0A286IHB0"/>
<evidence type="ECO:0000256" key="1">
    <source>
        <dbReference type="ARBA" id="ARBA00007164"/>
    </source>
</evidence>
<keyword evidence="2 10" id="KW-0732">Signal</keyword>
<accession>A0A286IHB0</accession>
<organism evidence="12 13">
    <name type="scientific">Hoeflea halophila</name>
    <dbReference type="NCBI Taxonomy" id="714899"/>
    <lineage>
        <taxon>Bacteria</taxon>
        <taxon>Pseudomonadati</taxon>
        <taxon>Pseudomonadota</taxon>
        <taxon>Alphaproteobacteria</taxon>
        <taxon>Hyphomicrobiales</taxon>
        <taxon>Rhizobiaceae</taxon>
        <taxon>Hoeflea</taxon>
    </lineage>
</organism>
<feature type="active site" description="Proton acceptor" evidence="7">
    <location>
        <position position="78"/>
    </location>
</feature>
<dbReference type="GO" id="GO:0009002">
    <property type="term" value="F:serine-type D-Ala-D-Ala carboxypeptidase activity"/>
    <property type="evidence" value="ECO:0007669"/>
    <property type="project" value="InterPro"/>
</dbReference>
<keyword evidence="6" id="KW-0961">Cell wall biogenesis/degradation</keyword>
<evidence type="ECO:0000256" key="7">
    <source>
        <dbReference type="PIRSR" id="PIRSR618044-1"/>
    </source>
</evidence>
<feature type="active site" evidence="7">
    <location>
        <position position="135"/>
    </location>
</feature>
<proteinExistence type="inferred from homology"/>
<dbReference type="GO" id="GO:0008360">
    <property type="term" value="P:regulation of cell shape"/>
    <property type="evidence" value="ECO:0007669"/>
    <property type="project" value="UniProtKB-KW"/>
</dbReference>
<keyword evidence="12" id="KW-0121">Carboxypeptidase</keyword>
<sequence length="289" mass="30612">MTGLFAGALRHCRILLMSVLVAAAVSGCASTGGSIEDVVAPIAPTTEKYAAIVVDAKTGKMLYGANVNELRYPASLTKMMTLYMLFEAMDEGRISRNDLIPISKNAAARPPSKLGLKPGQTIPVDTAIRVLVVKSANDVATATAEFLGGGSEARFAQMMTAKARALGMKRTVFKNASGLPDSEQVTTATDMAILSIALRRTFPHYYAYFGQKEVTVAGRTIKGHNKALDMIPGADGLKTGYTRASGFNLATSVRHQGKSVVGVVMGENTSAIRNARMAALMSAYVKKAK</sequence>
<dbReference type="InterPro" id="IPR012338">
    <property type="entry name" value="Beta-lactam/transpept-like"/>
</dbReference>
<evidence type="ECO:0000256" key="9">
    <source>
        <dbReference type="RuleBase" id="RU004016"/>
    </source>
</evidence>
<keyword evidence="3" id="KW-0378">Hydrolase</keyword>
<feature type="domain" description="Peptidase S11 D-alanyl-D-alanine carboxypeptidase A N-terminal" evidence="11">
    <location>
        <begin position="42"/>
        <end position="268"/>
    </location>
</feature>
<dbReference type="GO" id="GO:0006508">
    <property type="term" value="P:proteolysis"/>
    <property type="evidence" value="ECO:0007669"/>
    <property type="project" value="InterPro"/>
</dbReference>